<proteinExistence type="predicted"/>
<evidence type="ECO:0000313" key="2">
    <source>
        <dbReference type="EMBL" id="PUZ28204.1"/>
    </source>
</evidence>
<keyword evidence="3" id="KW-1185">Reference proteome</keyword>
<evidence type="ECO:0000256" key="1">
    <source>
        <dbReference type="SAM" id="MobiDB-lite"/>
    </source>
</evidence>
<feature type="compositionally biased region" description="Polar residues" evidence="1">
    <location>
        <begin position="52"/>
        <end position="69"/>
    </location>
</feature>
<reference evidence="2 3" key="1">
    <citation type="submission" date="2018-04" db="EMBL/GenBank/DDBJ databases">
        <title>Chitinophaga fuyangensis sp. nov., isolated from soil in a chemical factory.</title>
        <authorList>
            <person name="Chen K."/>
        </authorList>
    </citation>
    <scope>NUCLEOTIDE SEQUENCE [LARGE SCALE GENOMIC DNA]</scope>
    <source>
        <strain evidence="2 3">LY-1</strain>
    </source>
</reference>
<dbReference type="AlphaFoldDB" id="A0A2T7BKK0"/>
<gene>
    <name evidence="2" type="ORF">DCC81_01605</name>
</gene>
<comment type="caution">
    <text evidence="2">The sequence shown here is derived from an EMBL/GenBank/DDBJ whole genome shotgun (WGS) entry which is preliminary data.</text>
</comment>
<name>A0A2T7BKK0_9BACT</name>
<organism evidence="2 3">
    <name type="scientific">Chitinophaga parva</name>
    <dbReference type="NCBI Taxonomy" id="2169414"/>
    <lineage>
        <taxon>Bacteria</taxon>
        <taxon>Pseudomonadati</taxon>
        <taxon>Bacteroidota</taxon>
        <taxon>Chitinophagia</taxon>
        <taxon>Chitinophagales</taxon>
        <taxon>Chitinophagaceae</taxon>
        <taxon>Chitinophaga</taxon>
    </lineage>
</organism>
<dbReference type="Proteomes" id="UP000244450">
    <property type="component" value="Unassembled WGS sequence"/>
</dbReference>
<evidence type="ECO:0000313" key="3">
    <source>
        <dbReference type="Proteomes" id="UP000244450"/>
    </source>
</evidence>
<protein>
    <submittedName>
        <fullName evidence="2">Uncharacterized protein</fullName>
    </submittedName>
</protein>
<dbReference type="EMBL" id="QCYK01000001">
    <property type="protein sequence ID" value="PUZ28204.1"/>
    <property type="molecule type" value="Genomic_DNA"/>
</dbReference>
<sequence length="76" mass="8226">MRRYVSRKTATSIALLVLAGGAAALLAWRLRKRKKHRQDAMATAAHLEHTSPESGYSRWSASKHTNATGSLGAASH</sequence>
<dbReference type="RefSeq" id="WP_108684845.1">
    <property type="nucleotide sequence ID" value="NZ_QCYK01000001.1"/>
</dbReference>
<accession>A0A2T7BKK0</accession>
<feature type="region of interest" description="Disordered" evidence="1">
    <location>
        <begin position="37"/>
        <end position="76"/>
    </location>
</feature>